<keyword evidence="2" id="KW-1185">Reference proteome</keyword>
<dbReference type="OrthoDB" id="2998860at2759"/>
<gene>
    <name evidence="1" type="ORF">BT96DRAFT_948530</name>
</gene>
<organism evidence="1 2">
    <name type="scientific">Gymnopus androsaceus JB14</name>
    <dbReference type="NCBI Taxonomy" id="1447944"/>
    <lineage>
        <taxon>Eukaryota</taxon>
        <taxon>Fungi</taxon>
        <taxon>Dikarya</taxon>
        <taxon>Basidiomycota</taxon>
        <taxon>Agaricomycotina</taxon>
        <taxon>Agaricomycetes</taxon>
        <taxon>Agaricomycetidae</taxon>
        <taxon>Agaricales</taxon>
        <taxon>Marasmiineae</taxon>
        <taxon>Omphalotaceae</taxon>
        <taxon>Gymnopus</taxon>
    </lineage>
</organism>
<sequence>MDTLFQGYDSRTLPHNTSFSTAFHRPSSRRIRLSNSHDSAGFHPWSDYLATQNRNEQPFIWRREVSSVFGVVDEIGTVTTYPADLTLRYAFKHPTTGIQKVLYVRDPELRWSEIVASVRSDIVPARYVPAVGEEGEKRGPMTEEWFRNMVKQFEVTGGRLLRRGLEVCEQVEDFEWKVYAMLPTVVDDFDLGNFTPETLVECVRDNFHVWHLDSLNRASAILSDFNSGSPTGSCFSFNDGVWDAPPLYPNTLPSASRSVSVAPSYSASFSDVLVPEESMRVDSEDGI</sequence>
<proteinExistence type="predicted"/>
<protein>
    <submittedName>
        <fullName evidence="1">Uncharacterized protein</fullName>
    </submittedName>
</protein>
<reference evidence="1" key="1">
    <citation type="journal article" date="2019" name="Environ. Microbiol.">
        <title>Fungal ecological strategies reflected in gene transcription - a case study of two litter decomposers.</title>
        <authorList>
            <person name="Barbi F."/>
            <person name="Kohler A."/>
            <person name="Barry K."/>
            <person name="Baskaran P."/>
            <person name="Daum C."/>
            <person name="Fauchery L."/>
            <person name="Ihrmark K."/>
            <person name="Kuo A."/>
            <person name="LaButti K."/>
            <person name="Lipzen A."/>
            <person name="Morin E."/>
            <person name="Grigoriev I.V."/>
            <person name="Henrissat B."/>
            <person name="Lindahl B."/>
            <person name="Martin F."/>
        </authorList>
    </citation>
    <scope>NUCLEOTIDE SEQUENCE</scope>
    <source>
        <strain evidence="1">JB14</strain>
    </source>
</reference>
<evidence type="ECO:0000313" key="1">
    <source>
        <dbReference type="EMBL" id="KAE9387218.1"/>
    </source>
</evidence>
<dbReference type="AlphaFoldDB" id="A0A6A4GNQ6"/>
<name>A0A6A4GNQ6_9AGAR</name>
<dbReference type="EMBL" id="ML769815">
    <property type="protein sequence ID" value="KAE9387218.1"/>
    <property type="molecule type" value="Genomic_DNA"/>
</dbReference>
<accession>A0A6A4GNQ6</accession>
<evidence type="ECO:0000313" key="2">
    <source>
        <dbReference type="Proteomes" id="UP000799118"/>
    </source>
</evidence>
<dbReference type="Proteomes" id="UP000799118">
    <property type="component" value="Unassembled WGS sequence"/>
</dbReference>